<feature type="region of interest" description="Disordered" evidence="2">
    <location>
        <begin position="451"/>
        <end position="563"/>
    </location>
</feature>
<feature type="coiled-coil region" evidence="1">
    <location>
        <begin position="367"/>
        <end position="410"/>
    </location>
</feature>
<dbReference type="InParanoid" id="K1VLG4"/>
<feature type="region of interest" description="Disordered" evidence="2">
    <location>
        <begin position="85"/>
        <end position="158"/>
    </location>
</feature>
<name>K1VLG4_TRIAC</name>
<sequence>MRRSPRIAHLQLIETNDMKTLASVMSAGRYGSAVSVAVWGRVSDYQSVPQPLSTPSISGEDSPLLSSSSVSSILLGGSASVHGRVPYLPPFPSGTSSRRGGSQGGHRGQVQHRASIMSASPRTSSPLSGDPSPLPTPPASSSQLKEEAPPRRNKADQVNMKNTFIPILPSAHWIPFFDKHLGTGCRVNRLHQACDNAGLAIIPSIYTTMLPEEVHGHLEPLVKKALASWYGSNPDFSNFVWRVPVDEASGQTVNTINNGCYAFLGVEHDEDCDEVQDLSLLKDFLRCIWKDGYRDPSLKSFVFLDDVVFDDEITDDTASTNSKICNSMVRLGEPWTMRDASTVERLEAEIGKPYMLRDHQLFTQWRREAQEKEMARVAAEIAAAEKAAAKEAAAAEKAAAKEAAAAAREAAVAERAAVREAVAAAKAAAAAEKAALKEAAAACKAAAEATAKAAKGPTRRGRPRKSNAAAVQEAPSSRSTDRSRPLRPPTRRTSLSPPFPRSRGPRASRTSQRAGVVEPFANPEDIGRGSTSATLQDHCADPTTSTRVGRGSSTGSLSIPASEEGVVPRIAAVVQPPSQPARPLPANGVRHSARLRKL</sequence>
<keyword evidence="1" id="KW-0175">Coiled coil</keyword>
<evidence type="ECO:0000313" key="3">
    <source>
        <dbReference type="EMBL" id="EKD05020.1"/>
    </source>
</evidence>
<dbReference type="AlphaFoldDB" id="K1VLG4"/>
<feature type="region of interest" description="Disordered" evidence="2">
    <location>
        <begin position="576"/>
        <end position="598"/>
    </location>
</feature>
<dbReference type="Proteomes" id="UP000006757">
    <property type="component" value="Unassembled WGS sequence"/>
</dbReference>
<feature type="compositionally biased region" description="Low complexity" evidence="2">
    <location>
        <begin position="543"/>
        <end position="556"/>
    </location>
</feature>
<evidence type="ECO:0000256" key="1">
    <source>
        <dbReference type="SAM" id="Coils"/>
    </source>
</evidence>
<comment type="caution">
    <text evidence="3">The sequence shown here is derived from an EMBL/GenBank/DDBJ whole genome shotgun (WGS) entry which is preliminary data.</text>
</comment>
<evidence type="ECO:0000256" key="2">
    <source>
        <dbReference type="SAM" id="MobiDB-lite"/>
    </source>
</evidence>
<organism evidence="3 4">
    <name type="scientific">Trichosporon asahii var. asahii (strain CBS 8904)</name>
    <name type="common">Yeast</name>
    <dbReference type="NCBI Taxonomy" id="1220162"/>
    <lineage>
        <taxon>Eukaryota</taxon>
        <taxon>Fungi</taxon>
        <taxon>Dikarya</taxon>
        <taxon>Basidiomycota</taxon>
        <taxon>Agaricomycotina</taxon>
        <taxon>Tremellomycetes</taxon>
        <taxon>Trichosporonales</taxon>
        <taxon>Trichosporonaceae</taxon>
        <taxon>Trichosporon</taxon>
    </lineage>
</organism>
<feature type="compositionally biased region" description="Basic and acidic residues" evidence="2">
    <location>
        <begin position="144"/>
        <end position="155"/>
    </location>
</feature>
<dbReference type="HOGENOM" id="CLU_456487_0_0_1"/>
<reference evidence="3 4" key="1">
    <citation type="journal article" date="2012" name="Eukaryot. Cell">
        <title>Genome sequence of the Trichosporon asahii environmental strain CBS 8904.</title>
        <authorList>
            <person name="Yang R.Y."/>
            <person name="Li H.T."/>
            <person name="Zhu H."/>
            <person name="Zhou G.P."/>
            <person name="Wang M."/>
            <person name="Wang L."/>
        </authorList>
    </citation>
    <scope>NUCLEOTIDE SEQUENCE [LARGE SCALE GENOMIC DNA]</scope>
    <source>
        <strain evidence="3 4">CBS 8904</strain>
    </source>
</reference>
<proteinExistence type="predicted"/>
<accession>K1VLG4</accession>
<evidence type="ECO:0000313" key="4">
    <source>
        <dbReference type="Proteomes" id="UP000006757"/>
    </source>
</evidence>
<gene>
    <name evidence="3" type="ORF">A1Q2_00669</name>
</gene>
<keyword evidence="4" id="KW-1185">Reference proteome</keyword>
<protein>
    <submittedName>
        <fullName evidence="3">Uncharacterized protein</fullName>
    </submittedName>
</protein>
<dbReference type="EMBL" id="AMBO01000159">
    <property type="protein sequence ID" value="EKD05020.1"/>
    <property type="molecule type" value="Genomic_DNA"/>
</dbReference>